<keyword evidence="1 8" id="KW-0645">Protease</keyword>
<evidence type="ECO:0000256" key="3">
    <source>
        <dbReference type="ARBA" id="ARBA00022801"/>
    </source>
</evidence>
<dbReference type="PROSITE" id="PS51786">
    <property type="entry name" value="LON_PROTEOLYTIC"/>
    <property type="match status" value="1"/>
</dbReference>
<keyword evidence="4 8" id="KW-0720">Serine protease</keyword>
<dbReference type="SMART" id="SM00382">
    <property type="entry name" value="AAA"/>
    <property type="match status" value="1"/>
</dbReference>
<dbReference type="EMBL" id="DNZF01000162">
    <property type="protein sequence ID" value="HBK53725.1"/>
    <property type="molecule type" value="Genomic_DNA"/>
</dbReference>
<dbReference type="GO" id="GO:0004252">
    <property type="term" value="F:serine-type endopeptidase activity"/>
    <property type="evidence" value="ECO:0007669"/>
    <property type="project" value="UniProtKB-UniRule"/>
</dbReference>
<protein>
    <recommendedName>
        <fullName evidence="8">endopeptidase La</fullName>
        <ecNumber evidence="8">3.4.21.53</ecNumber>
    </recommendedName>
</protein>
<dbReference type="FunFam" id="3.40.50.300:FF:000021">
    <property type="entry name" value="Lon protease homolog"/>
    <property type="match status" value="1"/>
</dbReference>
<dbReference type="CDD" id="cd19500">
    <property type="entry name" value="RecA-like_Lon"/>
    <property type="match status" value="1"/>
</dbReference>
<comment type="similarity">
    <text evidence="8">Belongs to the peptidase S16 family.</text>
</comment>
<evidence type="ECO:0000256" key="7">
    <source>
        <dbReference type="ARBA" id="ARBA00053875"/>
    </source>
</evidence>
<dbReference type="STRING" id="378794.GCA_001570625_02117"/>
<keyword evidence="2" id="KW-0547">Nucleotide-binding</keyword>
<dbReference type="GO" id="GO:0004176">
    <property type="term" value="F:ATP-dependent peptidase activity"/>
    <property type="evidence" value="ECO:0007669"/>
    <property type="project" value="UniProtKB-UniRule"/>
</dbReference>
<dbReference type="InterPro" id="IPR014721">
    <property type="entry name" value="Ribsml_uS5_D2-typ_fold_subgr"/>
</dbReference>
<dbReference type="NCBIfam" id="TIGR00763">
    <property type="entry name" value="lon"/>
    <property type="match status" value="1"/>
</dbReference>
<dbReference type="InterPro" id="IPR008268">
    <property type="entry name" value="Peptidase_S16_AS"/>
</dbReference>
<dbReference type="InterPro" id="IPR004815">
    <property type="entry name" value="Lon_bac/euk-typ"/>
</dbReference>
<dbReference type="SUPFAM" id="SSF52540">
    <property type="entry name" value="P-loop containing nucleoside triphosphate hydrolases"/>
    <property type="match status" value="1"/>
</dbReference>
<dbReference type="SUPFAM" id="SSF54211">
    <property type="entry name" value="Ribosomal protein S5 domain 2-like"/>
    <property type="match status" value="1"/>
</dbReference>
<dbReference type="Gene3D" id="1.10.8.60">
    <property type="match status" value="1"/>
</dbReference>
<dbReference type="InterPro" id="IPR020568">
    <property type="entry name" value="Ribosomal_Su5_D2-typ_SF"/>
</dbReference>
<evidence type="ECO:0000256" key="6">
    <source>
        <dbReference type="ARBA" id="ARBA00050665"/>
    </source>
</evidence>
<evidence type="ECO:0000259" key="9">
    <source>
        <dbReference type="PROSITE" id="PS51786"/>
    </source>
</evidence>
<proteinExistence type="inferred from homology"/>
<gene>
    <name evidence="10" type="primary">lon</name>
    <name evidence="10" type="ORF">DDZ44_07305</name>
</gene>
<reference evidence="10 11" key="1">
    <citation type="journal article" date="2018" name="Nat. Biotechnol.">
        <title>A standardized bacterial taxonomy based on genome phylogeny substantially revises the tree of life.</title>
        <authorList>
            <person name="Parks D.H."/>
            <person name="Chuvochina M."/>
            <person name="Waite D.W."/>
            <person name="Rinke C."/>
            <person name="Skarshewski A."/>
            <person name="Chaumeil P.A."/>
            <person name="Hugenholtz P."/>
        </authorList>
    </citation>
    <scope>NUCLEOTIDE SEQUENCE [LARGE SCALE GENOMIC DNA]</scope>
    <source>
        <strain evidence="10">UBA10948</strain>
    </source>
</reference>
<feature type="non-terminal residue" evidence="10">
    <location>
        <position position="1"/>
    </location>
</feature>
<dbReference type="GO" id="GO:0005524">
    <property type="term" value="F:ATP binding"/>
    <property type="evidence" value="ECO:0007669"/>
    <property type="project" value="UniProtKB-KW"/>
</dbReference>
<evidence type="ECO:0000256" key="8">
    <source>
        <dbReference type="PROSITE-ProRule" id="PRU01122"/>
    </source>
</evidence>
<dbReference type="InterPro" id="IPR008269">
    <property type="entry name" value="Lon_proteolytic"/>
</dbReference>
<dbReference type="InterPro" id="IPR027065">
    <property type="entry name" value="Lon_Prtase"/>
</dbReference>
<evidence type="ECO:0000313" key="10">
    <source>
        <dbReference type="EMBL" id="HBK53725.1"/>
    </source>
</evidence>
<dbReference type="Proteomes" id="UP000263273">
    <property type="component" value="Unassembled WGS sequence"/>
</dbReference>
<dbReference type="AlphaFoldDB" id="A0A354YWJ9"/>
<dbReference type="Pfam" id="PF00004">
    <property type="entry name" value="AAA"/>
    <property type="match status" value="1"/>
</dbReference>
<dbReference type="PRINTS" id="PR00830">
    <property type="entry name" value="ENDOLAPTASE"/>
</dbReference>
<dbReference type="InterPro" id="IPR003959">
    <property type="entry name" value="ATPase_AAA_core"/>
</dbReference>
<dbReference type="InterPro" id="IPR003593">
    <property type="entry name" value="AAA+_ATPase"/>
</dbReference>
<dbReference type="PROSITE" id="PS01046">
    <property type="entry name" value="LON_SER"/>
    <property type="match status" value="1"/>
</dbReference>
<dbReference type="Gene3D" id="3.30.230.10">
    <property type="match status" value="1"/>
</dbReference>
<evidence type="ECO:0000256" key="2">
    <source>
        <dbReference type="ARBA" id="ARBA00022741"/>
    </source>
</evidence>
<evidence type="ECO:0000256" key="5">
    <source>
        <dbReference type="ARBA" id="ARBA00022840"/>
    </source>
</evidence>
<comment type="function">
    <text evidence="7">ATP-dependent serine protease that mediates the selective degradation of mutant and abnormal proteins as well as certain short-lived regulatory proteins. Required for cellular homeostasis and for survival from DNA damage and developmental changes induced by stress. Degrades polypeptides processively to yield small peptide fragments that are 5 to 10 amino acids long. Binds to DNA in a double-stranded, site-specific manner.</text>
</comment>
<dbReference type="GO" id="GO:0016887">
    <property type="term" value="F:ATP hydrolysis activity"/>
    <property type="evidence" value="ECO:0007669"/>
    <property type="project" value="InterPro"/>
</dbReference>
<dbReference type="GO" id="GO:0006508">
    <property type="term" value="P:proteolysis"/>
    <property type="evidence" value="ECO:0007669"/>
    <property type="project" value="UniProtKB-KW"/>
</dbReference>
<feature type="active site" evidence="8">
    <location>
        <position position="339"/>
    </location>
</feature>
<sequence>RKLAKKMKGPILCLVGPPGVGKTSLGKSVARSLGRKFIRMSLGGIRDEAEIRGPRRTYVGSMPGRILQGMKTAGSKNPVFLLDEIDKMTMDFRGDPASALLEVLDPEQNYIFSDHYLEIPFDLSKVMFITTANSVFNIPRPLLDRMEIIEITGYTEEDKVHIATDYLVPKQIKEHGLKESNISFSEGTLRRIIREYTREAGVRSLERQIASICRKVARQVVEDKDTFVHVASNSLNRFLGAGRYRYGVAESENQVGVATGLAWTESGGDILSIEVALLKGKGNLTLTGKLGEVMKESAQAALTYVRSKADELGISDEVRDKYDVHIHIPEGAIPKDGPSAGITLATALASAMSGLPVRSDVAMTGEITLRGRILPIGGLKEKILAAHRAGIAKVLLPVENKKDLAEIPAPVKRKIKLVLVSHMDEVLEETLLRLEPIQPGEDFPGVLLNPELVGENLNQDRVEPEANKDLC</sequence>
<dbReference type="EC" id="3.4.21.53" evidence="8"/>
<comment type="catalytic activity">
    <reaction evidence="6 8">
        <text>Hydrolysis of proteins in presence of ATP.</text>
        <dbReference type="EC" id="3.4.21.53"/>
    </reaction>
</comment>
<organism evidence="10 11">
    <name type="scientific">Syntrophomonas wolfei</name>
    <dbReference type="NCBI Taxonomy" id="863"/>
    <lineage>
        <taxon>Bacteria</taxon>
        <taxon>Bacillati</taxon>
        <taxon>Bacillota</taxon>
        <taxon>Clostridia</taxon>
        <taxon>Eubacteriales</taxon>
        <taxon>Syntrophomonadaceae</taxon>
        <taxon>Syntrophomonas</taxon>
    </lineage>
</organism>
<evidence type="ECO:0000256" key="1">
    <source>
        <dbReference type="ARBA" id="ARBA00022670"/>
    </source>
</evidence>
<keyword evidence="3 8" id="KW-0378">Hydrolase</keyword>
<keyword evidence="5" id="KW-0067">ATP-binding</keyword>
<evidence type="ECO:0000313" key="11">
    <source>
        <dbReference type="Proteomes" id="UP000263273"/>
    </source>
</evidence>
<accession>A0A354YWJ9</accession>
<dbReference type="PANTHER" id="PTHR10046">
    <property type="entry name" value="ATP DEPENDENT LON PROTEASE FAMILY MEMBER"/>
    <property type="match status" value="1"/>
</dbReference>
<evidence type="ECO:0000256" key="4">
    <source>
        <dbReference type="ARBA" id="ARBA00022825"/>
    </source>
</evidence>
<comment type="caution">
    <text evidence="10">The sequence shown here is derived from an EMBL/GenBank/DDBJ whole genome shotgun (WGS) entry which is preliminary data.</text>
</comment>
<dbReference type="Pfam" id="PF22667">
    <property type="entry name" value="Lon_lid"/>
    <property type="match status" value="1"/>
</dbReference>
<dbReference type="Gene3D" id="3.40.50.300">
    <property type="entry name" value="P-loop containing nucleotide triphosphate hydrolases"/>
    <property type="match status" value="1"/>
</dbReference>
<dbReference type="Pfam" id="PF05362">
    <property type="entry name" value="Lon_C"/>
    <property type="match status" value="1"/>
</dbReference>
<feature type="domain" description="Lon proteolytic" evidence="9">
    <location>
        <begin position="252"/>
        <end position="433"/>
    </location>
</feature>
<dbReference type="GO" id="GO:0030163">
    <property type="term" value="P:protein catabolic process"/>
    <property type="evidence" value="ECO:0007669"/>
    <property type="project" value="InterPro"/>
</dbReference>
<dbReference type="InterPro" id="IPR027417">
    <property type="entry name" value="P-loop_NTPase"/>
</dbReference>
<name>A0A354YWJ9_9FIRM</name>
<dbReference type="InterPro" id="IPR054594">
    <property type="entry name" value="Lon_lid"/>
</dbReference>
<feature type="active site" evidence="8">
    <location>
        <position position="382"/>
    </location>
</feature>